<comment type="caution">
    <text evidence="7">The sequence shown here is derived from an EMBL/GenBank/DDBJ whole genome shotgun (WGS) entry which is preliminary data.</text>
</comment>
<evidence type="ECO:0000313" key="7">
    <source>
        <dbReference type="EMBL" id="GGF27626.1"/>
    </source>
</evidence>
<dbReference type="Pfam" id="PF01943">
    <property type="entry name" value="Polysacc_synt"/>
    <property type="match status" value="1"/>
</dbReference>
<feature type="transmembrane region" description="Helical" evidence="6">
    <location>
        <begin position="21"/>
        <end position="40"/>
    </location>
</feature>
<sequence>MIEKLISVPFFQLIRHKSVQNFIFLLIIQSSNILISLIVMPLLIQSIGVDQFGLVSLALSVILIANVFVGFGYNLSGPRDVALNQKDPKTLSAILSTVISSKLVLAVLAAISLLIAVKGFGFFPEYQVILIYSLLMLFSEATLPVWFFQGMEKMKLVSVANVFSKLLYLAGIVLFIQGPTDAKWVNFFFGGSALSINLLVLTYLNAELKVTVYFIGFINVVRSWKNNVYLFLSAMASHISVSGGLVVLSFFATANVLGMYSLAERVAMVLRLFPSIVVGAVFPNASKLFIDDKDSFFRFVSRVYKTTLIFSAGISLTVYLLAPFIIKILAGEHNMTTSVKFLQILAFVPFMATLNIANMVLMLVSDQRKILFNSSWAFCLYMLLASIGLTSWLGGQGLAISMLSTEFVIFILCSWLLHKNIPNIFNGFYKRAFSSHHTG</sequence>
<protein>
    <submittedName>
        <fullName evidence="7">Transporter</fullName>
    </submittedName>
</protein>
<keyword evidence="5 6" id="KW-0472">Membrane</keyword>
<organism evidence="7 8">
    <name type="scientific">Echinicola rosea</name>
    <dbReference type="NCBI Taxonomy" id="1807691"/>
    <lineage>
        <taxon>Bacteria</taxon>
        <taxon>Pseudomonadati</taxon>
        <taxon>Bacteroidota</taxon>
        <taxon>Cytophagia</taxon>
        <taxon>Cytophagales</taxon>
        <taxon>Cyclobacteriaceae</taxon>
        <taxon>Echinicola</taxon>
    </lineage>
</organism>
<feature type="transmembrane region" description="Helical" evidence="6">
    <location>
        <begin position="376"/>
        <end position="393"/>
    </location>
</feature>
<dbReference type="Proteomes" id="UP000647339">
    <property type="component" value="Unassembled WGS sequence"/>
</dbReference>
<evidence type="ECO:0000256" key="4">
    <source>
        <dbReference type="ARBA" id="ARBA00022989"/>
    </source>
</evidence>
<feature type="transmembrane region" description="Helical" evidence="6">
    <location>
        <begin position="159"/>
        <end position="178"/>
    </location>
</feature>
<dbReference type="InterPro" id="IPR002797">
    <property type="entry name" value="Polysacc_synth"/>
</dbReference>
<feature type="transmembrane region" description="Helical" evidence="6">
    <location>
        <begin position="266"/>
        <end position="286"/>
    </location>
</feature>
<gene>
    <name evidence="7" type="ORF">GCM10011339_14630</name>
</gene>
<dbReference type="InterPro" id="IPR050833">
    <property type="entry name" value="Poly_Biosynth_Transport"/>
</dbReference>
<keyword evidence="2" id="KW-1003">Cell membrane</keyword>
<feature type="transmembrane region" description="Helical" evidence="6">
    <location>
        <begin position="341"/>
        <end position="364"/>
    </location>
</feature>
<evidence type="ECO:0000256" key="3">
    <source>
        <dbReference type="ARBA" id="ARBA00022692"/>
    </source>
</evidence>
<evidence type="ECO:0000256" key="2">
    <source>
        <dbReference type="ARBA" id="ARBA00022475"/>
    </source>
</evidence>
<feature type="transmembrane region" description="Helical" evidence="6">
    <location>
        <begin position="227"/>
        <end position="254"/>
    </location>
</feature>
<evidence type="ECO:0000256" key="6">
    <source>
        <dbReference type="SAM" id="Phobius"/>
    </source>
</evidence>
<comment type="subcellular location">
    <subcellularLocation>
        <location evidence="1">Cell membrane</location>
        <topology evidence="1">Multi-pass membrane protein</topology>
    </subcellularLocation>
</comment>
<dbReference type="EMBL" id="BMIU01000006">
    <property type="protein sequence ID" value="GGF27626.1"/>
    <property type="molecule type" value="Genomic_DNA"/>
</dbReference>
<keyword evidence="4 6" id="KW-1133">Transmembrane helix</keyword>
<keyword evidence="3 6" id="KW-0812">Transmembrane</keyword>
<evidence type="ECO:0000313" key="8">
    <source>
        <dbReference type="Proteomes" id="UP000647339"/>
    </source>
</evidence>
<accession>A0ABQ1UUR7</accession>
<evidence type="ECO:0000256" key="1">
    <source>
        <dbReference type="ARBA" id="ARBA00004651"/>
    </source>
</evidence>
<name>A0ABQ1UUR7_9BACT</name>
<dbReference type="PANTHER" id="PTHR30250">
    <property type="entry name" value="PST FAMILY PREDICTED COLANIC ACID TRANSPORTER"/>
    <property type="match status" value="1"/>
</dbReference>
<feature type="transmembrane region" description="Helical" evidence="6">
    <location>
        <begin position="52"/>
        <end position="73"/>
    </location>
</feature>
<evidence type="ECO:0000256" key="5">
    <source>
        <dbReference type="ARBA" id="ARBA00023136"/>
    </source>
</evidence>
<keyword evidence="8" id="KW-1185">Reference proteome</keyword>
<proteinExistence type="predicted"/>
<dbReference type="PANTHER" id="PTHR30250:SF11">
    <property type="entry name" value="O-ANTIGEN TRANSPORTER-RELATED"/>
    <property type="match status" value="1"/>
</dbReference>
<dbReference type="RefSeq" id="WP_137401553.1">
    <property type="nucleotide sequence ID" value="NZ_BMIU01000006.1"/>
</dbReference>
<reference evidence="8" key="1">
    <citation type="journal article" date="2019" name="Int. J. Syst. Evol. Microbiol.">
        <title>The Global Catalogue of Microorganisms (GCM) 10K type strain sequencing project: providing services to taxonomists for standard genome sequencing and annotation.</title>
        <authorList>
            <consortium name="The Broad Institute Genomics Platform"/>
            <consortium name="The Broad Institute Genome Sequencing Center for Infectious Disease"/>
            <person name="Wu L."/>
            <person name="Ma J."/>
        </authorList>
    </citation>
    <scope>NUCLEOTIDE SEQUENCE [LARGE SCALE GENOMIC DNA]</scope>
    <source>
        <strain evidence="8">CGMCC 1.15407</strain>
    </source>
</reference>
<feature type="transmembrane region" description="Helical" evidence="6">
    <location>
        <begin position="94"/>
        <end position="117"/>
    </location>
</feature>
<feature type="transmembrane region" description="Helical" evidence="6">
    <location>
        <begin position="129"/>
        <end position="147"/>
    </location>
</feature>
<feature type="transmembrane region" description="Helical" evidence="6">
    <location>
        <begin position="307"/>
        <end position="329"/>
    </location>
</feature>